<evidence type="ECO:0000313" key="9">
    <source>
        <dbReference type="EMBL" id="GBG91030.1"/>
    </source>
</evidence>
<dbReference type="PANTHER" id="PTHR22930:SF85">
    <property type="entry name" value="GH03217P-RELATED"/>
    <property type="match status" value="1"/>
</dbReference>
<keyword evidence="10" id="KW-1185">Reference proteome</keyword>
<evidence type="ECO:0000313" key="10">
    <source>
        <dbReference type="Proteomes" id="UP000265515"/>
    </source>
</evidence>
<keyword evidence="5" id="KW-0479">Metal-binding</keyword>
<evidence type="ECO:0000256" key="1">
    <source>
        <dbReference type="ARBA" id="ARBA00001968"/>
    </source>
</evidence>
<keyword evidence="4" id="KW-0540">Nuclease</keyword>
<evidence type="ECO:0000256" key="5">
    <source>
        <dbReference type="ARBA" id="ARBA00022723"/>
    </source>
</evidence>
<reference evidence="9 10" key="1">
    <citation type="journal article" date="2018" name="Cell">
        <title>The Chara Genome: Secondary Complexity and Implications for Plant Terrestrialization.</title>
        <authorList>
            <person name="Nishiyama T."/>
            <person name="Sakayama H."/>
            <person name="Vries J.D."/>
            <person name="Buschmann H."/>
            <person name="Saint-Marcoux D."/>
            <person name="Ullrich K.K."/>
            <person name="Haas F.B."/>
            <person name="Vanderstraeten L."/>
            <person name="Becker D."/>
            <person name="Lang D."/>
            <person name="Vosolsobe S."/>
            <person name="Rombauts S."/>
            <person name="Wilhelmsson P.K.I."/>
            <person name="Janitza P."/>
            <person name="Kern R."/>
            <person name="Heyl A."/>
            <person name="Rumpler F."/>
            <person name="Villalobos L.I.A.C."/>
            <person name="Clay J.M."/>
            <person name="Skokan R."/>
            <person name="Toyoda A."/>
            <person name="Suzuki Y."/>
            <person name="Kagoshima H."/>
            <person name="Schijlen E."/>
            <person name="Tajeshwar N."/>
            <person name="Catarino B."/>
            <person name="Hetherington A.J."/>
            <person name="Saltykova A."/>
            <person name="Bonnot C."/>
            <person name="Breuninger H."/>
            <person name="Symeonidi A."/>
            <person name="Radhakrishnan G.V."/>
            <person name="Van Nieuwerburgh F."/>
            <person name="Deforce D."/>
            <person name="Chang C."/>
            <person name="Karol K.G."/>
            <person name="Hedrich R."/>
            <person name="Ulvskov P."/>
            <person name="Glockner G."/>
            <person name="Delwiche C.F."/>
            <person name="Petrasek J."/>
            <person name="Van de Peer Y."/>
            <person name="Friml J."/>
            <person name="Beilby M."/>
            <person name="Dolan L."/>
            <person name="Kohara Y."/>
            <person name="Sugano S."/>
            <person name="Fujiyama A."/>
            <person name="Delaux P.-M."/>
            <person name="Quint M."/>
            <person name="TheiBen G."/>
            <person name="Hagemann M."/>
            <person name="Harholt J."/>
            <person name="Dunand C."/>
            <person name="Zachgo S."/>
            <person name="Langdale J."/>
            <person name="Maumus F."/>
            <person name="Straeten D.V.D."/>
            <person name="Gould S.B."/>
            <person name="Rensing S.A."/>
        </authorList>
    </citation>
    <scope>NUCLEOTIDE SEQUENCE [LARGE SCALE GENOMIC DNA]</scope>
    <source>
        <strain evidence="9 10">S276</strain>
    </source>
</reference>
<comment type="subcellular location">
    <subcellularLocation>
        <location evidence="2">Nucleus</location>
    </subcellularLocation>
</comment>
<evidence type="ECO:0000259" key="8">
    <source>
        <dbReference type="Pfam" id="PF13359"/>
    </source>
</evidence>
<dbReference type="GO" id="GO:0016787">
    <property type="term" value="F:hydrolase activity"/>
    <property type="evidence" value="ECO:0007669"/>
    <property type="project" value="UniProtKB-KW"/>
</dbReference>
<evidence type="ECO:0000256" key="3">
    <source>
        <dbReference type="ARBA" id="ARBA00006958"/>
    </source>
</evidence>
<evidence type="ECO:0000256" key="7">
    <source>
        <dbReference type="ARBA" id="ARBA00023242"/>
    </source>
</evidence>
<name>A0A388M901_CHABU</name>
<evidence type="ECO:0000256" key="6">
    <source>
        <dbReference type="ARBA" id="ARBA00022801"/>
    </source>
</evidence>
<protein>
    <recommendedName>
        <fullName evidence="8">DDE Tnp4 domain-containing protein</fullName>
    </recommendedName>
</protein>
<sequence>MDDAAEGYYKEKLRMSRREFLEIVEALSSAAQGDILQGAFDARSHRRIRTLSLGKRGGVREQHVVIRYRSHVRIDCSGGRDEGASQCVPRDDHLAFWVAAAGRSARVRGEGFPNYYGCIDYTDIYVDKPANAPSENYFDGKHHFSVVAQVVVDLDLRVTDVFVGYPRSCHDIRVLQLSSLWTRAEEGNLFRGPAVLLPFGNFEVQTHGYILGDNGYPPMEWIMVPFGQTDQIFDEERLNNKQKVAKGAVERAFGRLKGMWRLFLRTHKTNMDTLPQTFQVVCILHNIFLDTGIDFDDNLLWEVDANGVRRRVDLGMDHPPHPIAENFSRPQALALREALAERMKHE</sequence>
<dbReference type="Pfam" id="PF13359">
    <property type="entry name" value="DDE_Tnp_4"/>
    <property type="match status" value="1"/>
</dbReference>
<evidence type="ECO:0000256" key="4">
    <source>
        <dbReference type="ARBA" id="ARBA00022722"/>
    </source>
</evidence>
<dbReference type="PANTHER" id="PTHR22930">
    <property type="match status" value="1"/>
</dbReference>
<keyword evidence="6" id="KW-0378">Hydrolase</keyword>
<dbReference type="AlphaFoldDB" id="A0A388M901"/>
<dbReference type="InterPro" id="IPR027806">
    <property type="entry name" value="HARBI1_dom"/>
</dbReference>
<dbReference type="EMBL" id="BFEA01000864">
    <property type="protein sequence ID" value="GBG91030.1"/>
    <property type="molecule type" value="Genomic_DNA"/>
</dbReference>
<dbReference type="Gramene" id="GBG91030">
    <property type="protein sequence ID" value="GBG91030"/>
    <property type="gene ID" value="CBR_g51763"/>
</dbReference>
<dbReference type="InterPro" id="IPR045249">
    <property type="entry name" value="HARBI1-like"/>
</dbReference>
<dbReference type="GO" id="GO:0046872">
    <property type="term" value="F:metal ion binding"/>
    <property type="evidence" value="ECO:0007669"/>
    <property type="project" value="UniProtKB-KW"/>
</dbReference>
<proteinExistence type="inferred from homology"/>
<keyword evidence="7" id="KW-0539">Nucleus</keyword>
<comment type="cofactor">
    <cofactor evidence="1">
        <name>a divalent metal cation</name>
        <dbReference type="ChEBI" id="CHEBI:60240"/>
    </cofactor>
</comment>
<organism evidence="9 10">
    <name type="scientific">Chara braunii</name>
    <name type="common">Braun's stonewort</name>
    <dbReference type="NCBI Taxonomy" id="69332"/>
    <lineage>
        <taxon>Eukaryota</taxon>
        <taxon>Viridiplantae</taxon>
        <taxon>Streptophyta</taxon>
        <taxon>Charophyceae</taxon>
        <taxon>Charales</taxon>
        <taxon>Characeae</taxon>
        <taxon>Chara</taxon>
    </lineage>
</organism>
<dbReference type="Proteomes" id="UP000265515">
    <property type="component" value="Unassembled WGS sequence"/>
</dbReference>
<evidence type="ECO:0000256" key="2">
    <source>
        <dbReference type="ARBA" id="ARBA00004123"/>
    </source>
</evidence>
<comment type="similarity">
    <text evidence="3">Belongs to the HARBI1 family.</text>
</comment>
<dbReference type="GO" id="GO:0005634">
    <property type="term" value="C:nucleus"/>
    <property type="evidence" value="ECO:0007669"/>
    <property type="project" value="UniProtKB-SubCell"/>
</dbReference>
<gene>
    <name evidence="9" type="ORF">CBR_g51763</name>
</gene>
<feature type="domain" description="DDE Tnp4" evidence="8">
    <location>
        <begin position="119"/>
        <end position="286"/>
    </location>
</feature>
<comment type="caution">
    <text evidence="9">The sequence shown here is derived from an EMBL/GenBank/DDBJ whole genome shotgun (WGS) entry which is preliminary data.</text>
</comment>
<dbReference type="GO" id="GO:0004518">
    <property type="term" value="F:nuclease activity"/>
    <property type="evidence" value="ECO:0007669"/>
    <property type="project" value="UniProtKB-KW"/>
</dbReference>
<accession>A0A388M901</accession>